<dbReference type="InterPro" id="IPR028992">
    <property type="entry name" value="Hedgehog/Intein_dom"/>
</dbReference>
<evidence type="ECO:0000313" key="3">
    <source>
        <dbReference type="Proteomes" id="UP000193061"/>
    </source>
</evidence>
<dbReference type="GO" id="GO:0016539">
    <property type="term" value="P:intein-mediated protein splicing"/>
    <property type="evidence" value="ECO:0007669"/>
    <property type="project" value="InterPro"/>
</dbReference>
<dbReference type="InterPro" id="IPR008969">
    <property type="entry name" value="CarboxyPept-like_regulatory"/>
</dbReference>
<feature type="domain" description="Hedgehog/Intein (Hint)" evidence="1">
    <location>
        <begin position="180"/>
        <end position="316"/>
    </location>
</feature>
<dbReference type="InterPro" id="IPR006141">
    <property type="entry name" value="Intein_N"/>
</dbReference>
<dbReference type="SUPFAM" id="SSF51294">
    <property type="entry name" value="Hedgehog/intein (Hint) domain"/>
    <property type="match status" value="1"/>
</dbReference>
<protein>
    <recommendedName>
        <fullName evidence="1">Hedgehog/Intein (Hint) domain-containing protein</fullName>
    </recommendedName>
</protein>
<gene>
    <name evidence="2" type="ORF">ROA7450_04037</name>
</gene>
<dbReference type="SUPFAM" id="SSF49464">
    <property type="entry name" value="Carboxypeptidase regulatory domain-like"/>
    <property type="match status" value="1"/>
</dbReference>
<dbReference type="RefSeq" id="WP_085807683.1">
    <property type="nucleotide sequence ID" value="NZ_FWFX01000019.1"/>
</dbReference>
<dbReference type="InterPro" id="IPR036844">
    <property type="entry name" value="Hint_dom_sf"/>
</dbReference>
<dbReference type="Proteomes" id="UP000193061">
    <property type="component" value="Unassembled WGS sequence"/>
</dbReference>
<keyword evidence="3" id="KW-1185">Reference proteome</keyword>
<name>A0A1X7A9R4_9RHOB</name>
<accession>A0A1X7A9R4</accession>
<reference evidence="2 3" key="1">
    <citation type="submission" date="2017-03" db="EMBL/GenBank/DDBJ databases">
        <authorList>
            <person name="Afonso C.L."/>
            <person name="Miller P.J."/>
            <person name="Scott M.A."/>
            <person name="Spackman E."/>
            <person name="Goraichik I."/>
            <person name="Dimitrov K.M."/>
            <person name="Suarez D.L."/>
            <person name="Swayne D.E."/>
        </authorList>
    </citation>
    <scope>NUCLEOTIDE SEQUENCE [LARGE SCALE GENOMIC DNA]</scope>
    <source>
        <strain evidence="2 3">CECT 7450</strain>
    </source>
</reference>
<evidence type="ECO:0000313" key="2">
    <source>
        <dbReference type="EMBL" id="SLN72372.1"/>
    </source>
</evidence>
<dbReference type="EMBL" id="FWFX01000019">
    <property type="protein sequence ID" value="SLN72372.1"/>
    <property type="molecule type" value="Genomic_DNA"/>
</dbReference>
<dbReference type="AlphaFoldDB" id="A0A1X7A9R4"/>
<evidence type="ECO:0000259" key="1">
    <source>
        <dbReference type="Pfam" id="PF13403"/>
    </source>
</evidence>
<dbReference type="Pfam" id="PF13403">
    <property type="entry name" value="Hint_2"/>
    <property type="match status" value="1"/>
</dbReference>
<sequence length="371" mass="39112">MATLDHSLWLNGSGTAVDGSVVVNDGSLSTTVTADFTGNWVSADPGNSGQDINSNFATSDRTADFSFSEDVENLSFSLNGVNASGAYNDGYRVLVLDENGDPIPAADITVTASGSGINFTTNASGEIVVDPDTTSTRVVSFSADGPISRIVITSTPSPDGSITGGSGISDFTFDVASPPPCFVAGTMIKTQSGLVAVEDLQVGDMVLTQDSGYQPIRWIGSRAVSGRGRFAPIKITKDTFGNDRDLMVSPNHRVLVSGWQAEMMFGHYECLAAAKALVNGDTIYRTPCTEVAYYHVLFDQHEIIFSEGALTESFHISAVSLNTVASEARDEILALFPELIGQSVASHQLAKPELKVFEAQMLSAGLSARAA</sequence>
<dbReference type="Gene3D" id="2.170.16.10">
    <property type="entry name" value="Hedgehog/Intein (Hint) domain"/>
    <property type="match status" value="1"/>
</dbReference>
<proteinExistence type="predicted"/>
<dbReference type="PROSITE" id="PS50817">
    <property type="entry name" value="INTEIN_N_TER"/>
    <property type="match status" value="1"/>
</dbReference>
<dbReference type="OrthoDB" id="6305173at2"/>
<organism evidence="2 3">
    <name type="scientific">Roseovarius albus</name>
    <dbReference type="NCBI Taxonomy" id="1247867"/>
    <lineage>
        <taxon>Bacteria</taxon>
        <taxon>Pseudomonadati</taxon>
        <taxon>Pseudomonadota</taxon>
        <taxon>Alphaproteobacteria</taxon>
        <taxon>Rhodobacterales</taxon>
        <taxon>Roseobacteraceae</taxon>
        <taxon>Roseovarius</taxon>
    </lineage>
</organism>